<feature type="transmembrane region" description="Helical" evidence="13">
    <location>
        <begin position="390"/>
        <end position="411"/>
    </location>
</feature>
<dbReference type="GO" id="GO:0005634">
    <property type="term" value="C:nucleus"/>
    <property type="evidence" value="ECO:0007669"/>
    <property type="project" value="TreeGrafter"/>
</dbReference>
<dbReference type="GO" id="GO:0070373">
    <property type="term" value="P:negative regulation of ERK1 and ERK2 cascade"/>
    <property type="evidence" value="ECO:0007669"/>
    <property type="project" value="TreeGrafter"/>
</dbReference>
<keyword evidence="9 13" id="KW-0472">Membrane</keyword>
<dbReference type="EC" id="3.1.3.48" evidence="4"/>
<dbReference type="PANTHER" id="PTHR46047">
    <property type="entry name" value="TYROSINE-PROTEIN PHOSPHATASE NON-RECEPTOR TYPE 61F"/>
    <property type="match status" value="1"/>
</dbReference>
<dbReference type="PRINTS" id="PR00700">
    <property type="entry name" value="PRTYPHPHTASE"/>
</dbReference>
<dbReference type="InterPro" id="IPR029021">
    <property type="entry name" value="Prot-tyrosine_phosphatase-like"/>
</dbReference>
<dbReference type="InterPro" id="IPR051985">
    <property type="entry name" value="NR_tyrosine_phosphatase"/>
</dbReference>
<sequence length="416" mass="47806">QMDELVFEIEEQHGWDKLFREIKATSAAFDLSCKAAKSQENRTRNRYRDVSPFDHSRVKLVDAQNDYINSNLVKVESVGRYYILSQGPLPNTSGHMWQMVWEQNSKAVIMLNKIIEKGTRKCHQYWPPDSIHSLCFEDDGFEVRLINEKDDTNFIIRELELKKLNSSDPPRVIYQFHYVAWPDFGVPESPTAFLDFLACVREHGVLESNVGPPVIHCSAGIGRSGTFALVDTCLVYLKMGIPFDVREILLDMRKYRMGLIQTPQQLRFSYLAIAQCERILKQVQDNNEDSENSVSSDPAPEEQPPPAEASDSDEPKENSRKRHAEPDKSVEEKRGKQEDINTSEPVVVDNNNTKESALRKRTIAKKNADLKEHVEQIKSNMKKNENQRPWKHYVIGGILATVVIGMARLYYNLCKY</sequence>
<evidence type="ECO:0000256" key="12">
    <source>
        <dbReference type="SAM" id="MobiDB-lite"/>
    </source>
</evidence>
<organism evidence="16 17">
    <name type="scientific">Ciona savignyi</name>
    <name type="common">Pacific transparent sea squirt</name>
    <dbReference type="NCBI Taxonomy" id="51511"/>
    <lineage>
        <taxon>Eukaryota</taxon>
        <taxon>Metazoa</taxon>
        <taxon>Chordata</taxon>
        <taxon>Tunicata</taxon>
        <taxon>Ascidiacea</taxon>
        <taxon>Phlebobranchia</taxon>
        <taxon>Cionidae</taxon>
        <taxon>Ciona</taxon>
    </lineage>
</organism>
<dbReference type="PROSITE" id="PS50056">
    <property type="entry name" value="TYR_PHOSPHATASE_2"/>
    <property type="match status" value="1"/>
</dbReference>
<dbReference type="HOGENOM" id="CLU_001645_9_0_1"/>
<dbReference type="Gene3D" id="3.90.190.10">
    <property type="entry name" value="Protein tyrosine phosphatase superfamily"/>
    <property type="match status" value="1"/>
</dbReference>
<keyword evidence="17" id="KW-1185">Reference proteome</keyword>
<dbReference type="InterPro" id="IPR016130">
    <property type="entry name" value="Tyr_Pase_AS"/>
</dbReference>
<keyword evidence="8" id="KW-0904">Protein phosphatase</keyword>
<dbReference type="GeneTree" id="ENSGT00940000154686"/>
<evidence type="ECO:0000256" key="2">
    <source>
        <dbReference type="ARBA" id="ARBA00004308"/>
    </source>
</evidence>
<evidence type="ECO:0000259" key="14">
    <source>
        <dbReference type="PROSITE" id="PS50055"/>
    </source>
</evidence>
<reference evidence="16" key="2">
    <citation type="submission" date="2025-08" db="UniProtKB">
        <authorList>
            <consortium name="Ensembl"/>
        </authorList>
    </citation>
    <scope>IDENTIFICATION</scope>
</reference>
<evidence type="ECO:0000256" key="11">
    <source>
        <dbReference type="PIRSR" id="PIRSR000926-2"/>
    </source>
</evidence>
<accession>H2Z9C3</accession>
<evidence type="ECO:0000256" key="9">
    <source>
        <dbReference type="ARBA" id="ARBA00023136"/>
    </source>
</evidence>
<feature type="region of interest" description="Disordered" evidence="12">
    <location>
        <begin position="285"/>
        <end position="346"/>
    </location>
</feature>
<reference evidence="16" key="3">
    <citation type="submission" date="2025-09" db="UniProtKB">
        <authorList>
            <consortium name="Ensembl"/>
        </authorList>
    </citation>
    <scope>IDENTIFICATION</scope>
</reference>
<evidence type="ECO:0000256" key="3">
    <source>
        <dbReference type="ARBA" id="ARBA00009701"/>
    </source>
</evidence>
<comment type="similarity">
    <text evidence="3">Belongs to the protein-tyrosine phosphatase family. Non-receptor class 1 subfamily.</text>
</comment>
<feature type="binding site" evidence="11">
    <location>
        <position position="261"/>
    </location>
    <ligand>
        <name>substrate</name>
    </ligand>
</feature>
<dbReference type="SUPFAM" id="SSF52799">
    <property type="entry name" value="(Phosphotyrosine protein) phosphatases II"/>
    <property type="match status" value="1"/>
</dbReference>
<protein>
    <recommendedName>
        <fullName evidence="4">protein-tyrosine-phosphatase</fullName>
        <ecNumber evidence="4">3.1.3.48</ecNumber>
    </recommendedName>
</protein>
<evidence type="ECO:0000256" key="13">
    <source>
        <dbReference type="SAM" id="Phobius"/>
    </source>
</evidence>
<dbReference type="SMART" id="SM00404">
    <property type="entry name" value="PTPc_motif"/>
    <property type="match status" value="1"/>
</dbReference>
<feature type="compositionally biased region" description="Basic and acidic residues" evidence="12">
    <location>
        <begin position="313"/>
        <end position="339"/>
    </location>
</feature>
<evidence type="ECO:0000256" key="10">
    <source>
        <dbReference type="PIRSR" id="PIRSR000926-1"/>
    </source>
</evidence>
<evidence type="ECO:0000256" key="4">
    <source>
        <dbReference type="ARBA" id="ARBA00013064"/>
    </source>
</evidence>
<feature type="domain" description="Tyrosine specific protein phosphatases" evidence="15">
    <location>
        <begin position="191"/>
        <end position="267"/>
    </location>
</feature>
<proteinExistence type="inferred from homology"/>
<feature type="domain" description="Tyrosine-protein phosphatase" evidence="14">
    <location>
        <begin position="15"/>
        <end position="276"/>
    </location>
</feature>
<evidence type="ECO:0000256" key="1">
    <source>
        <dbReference type="ARBA" id="ARBA00004240"/>
    </source>
</evidence>
<feature type="binding site" evidence="11">
    <location>
        <begin position="217"/>
        <end position="223"/>
    </location>
    <ligand>
        <name>substrate</name>
    </ligand>
</feature>
<dbReference type="GO" id="GO:0019901">
    <property type="term" value="F:protein kinase binding"/>
    <property type="evidence" value="ECO:0007669"/>
    <property type="project" value="TreeGrafter"/>
</dbReference>
<dbReference type="PROSITE" id="PS00383">
    <property type="entry name" value="TYR_PHOSPHATASE_1"/>
    <property type="match status" value="1"/>
</dbReference>
<evidence type="ECO:0000259" key="15">
    <source>
        <dbReference type="PROSITE" id="PS50056"/>
    </source>
</evidence>
<reference evidence="17" key="1">
    <citation type="submission" date="2003-08" db="EMBL/GenBank/DDBJ databases">
        <authorList>
            <person name="Birren B."/>
            <person name="Nusbaum C."/>
            <person name="Abebe A."/>
            <person name="Abouelleil A."/>
            <person name="Adekoya E."/>
            <person name="Ait-zahra M."/>
            <person name="Allen N."/>
            <person name="Allen T."/>
            <person name="An P."/>
            <person name="Anderson M."/>
            <person name="Anderson S."/>
            <person name="Arachchi H."/>
            <person name="Armbruster J."/>
            <person name="Bachantsang P."/>
            <person name="Baldwin J."/>
            <person name="Barry A."/>
            <person name="Bayul T."/>
            <person name="Blitshsteyn B."/>
            <person name="Bloom T."/>
            <person name="Blye J."/>
            <person name="Boguslavskiy L."/>
            <person name="Borowsky M."/>
            <person name="Boukhgalter B."/>
            <person name="Brunache A."/>
            <person name="Butler J."/>
            <person name="Calixte N."/>
            <person name="Calvo S."/>
            <person name="Camarata J."/>
            <person name="Campo K."/>
            <person name="Chang J."/>
            <person name="Cheshatsang Y."/>
            <person name="Citroen M."/>
            <person name="Collymore A."/>
            <person name="Considine T."/>
            <person name="Cook A."/>
            <person name="Cooke P."/>
            <person name="Corum B."/>
            <person name="Cuomo C."/>
            <person name="David R."/>
            <person name="Dawoe T."/>
            <person name="Degray S."/>
            <person name="Dodge S."/>
            <person name="Dooley K."/>
            <person name="Dorje P."/>
            <person name="Dorjee K."/>
            <person name="Dorris L."/>
            <person name="Duffey N."/>
            <person name="Dupes A."/>
            <person name="Elkins T."/>
            <person name="Engels R."/>
            <person name="Erickson J."/>
            <person name="Farina A."/>
            <person name="Faro S."/>
            <person name="Ferreira P."/>
            <person name="Fischer H."/>
            <person name="Fitzgerald M."/>
            <person name="Foley K."/>
            <person name="Gage D."/>
            <person name="Galagan J."/>
            <person name="Gearin G."/>
            <person name="Gnerre S."/>
            <person name="Gnirke A."/>
            <person name="Goyette A."/>
            <person name="Graham J."/>
            <person name="Grandbois E."/>
            <person name="Gyaltsen K."/>
            <person name="Hafez N."/>
            <person name="Hagopian D."/>
            <person name="Hagos B."/>
            <person name="Hall J."/>
            <person name="Hatcher B."/>
            <person name="Heller A."/>
            <person name="Higgins H."/>
            <person name="Honan T."/>
            <person name="Horn A."/>
            <person name="Houde N."/>
            <person name="Hughes L."/>
            <person name="Hulme W."/>
            <person name="Husby E."/>
            <person name="Iliev I."/>
            <person name="Jaffe D."/>
            <person name="Jones C."/>
            <person name="Kamal M."/>
            <person name="Kamat A."/>
            <person name="Kamvysselis M."/>
            <person name="Karlsson E."/>
            <person name="Kells C."/>
            <person name="Kieu A."/>
            <person name="Kisner P."/>
            <person name="Kodira C."/>
            <person name="Kulbokas E."/>
            <person name="Labutti K."/>
            <person name="Lama D."/>
            <person name="Landers T."/>
            <person name="Leger J."/>
            <person name="Levine S."/>
            <person name="Lewis D."/>
            <person name="Lewis T."/>
            <person name="Lindblad-toh K."/>
            <person name="Liu X."/>
            <person name="Lokyitsang T."/>
            <person name="Lokyitsang Y."/>
            <person name="Lucien O."/>
            <person name="Lui A."/>
            <person name="Ma L.J."/>
            <person name="Mabbitt R."/>
            <person name="Macdonald J."/>
            <person name="Maclean C."/>
            <person name="Major J."/>
            <person name="Manning J."/>
            <person name="Marabella R."/>
            <person name="Maru K."/>
            <person name="Matthews C."/>
            <person name="Mauceli E."/>
            <person name="Mccarthy M."/>
            <person name="Mcdonough S."/>
            <person name="Mcghee T."/>
            <person name="Meldrim J."/>
            <person name="Meneus L."/>
            <person name="Mesirov J."/>
            <person name="Mihalev A."/>
            <person name="Mihova T."/>
            <person name="Mikkelsen T."/>
            <person name="Mlenga V."/>
            <person name="Moru K."/>
            <person name="Mozes J."/>
            <person name="Mulrain L."/>
            <person name="Munson G."/>
            <person name="Naylor J."/>
            <person name="Newes C."/>
            <person name="Nguyen C."/>
            <person name="Nguyen N."/>
            <person name="Nguyen T."/>
            <person name="Nicol R."/>
            <person name="Nielsen C."/>
            <person name="Nizzari M."/>
            <person name="Norbu C."/>
            <person name="Norbu N."/>
            <person name="O'donnell P."/>
            <person name="Okoawo O."/>
            <person name="O'leary S."/>
            <person name="Omotosho B."/>
            <person name="O'neill K."/>
            <person name="Osman S."/>
            <person name="Parker S."/>
            <person name="Perrin D."/>
            <person name="Phunkhang P."/>
            <person name="Piqani B."/>
            <person name="Purcell S."/>
            <person name="Rachupka T."/>
            <person name="Ramasamy U."/>
            <person name="Rameau R."/>
            <person name="Ray V."/>
            <person name="Raymond C."/>
            <person name="Retta R."/>
            <person name="Richardson S."/>
            <person name="Rise C."/>
            <person name="Rodriguez J."/>
            <person name="Rogers J."/>
            <person name="Rogov P."/>
            <person name="Rutman M."/>
            <person name="Schupbach R."/>
            <person name="Seaman C."/>
            <person name="Settipalli S."/>
            <person name="Sharpe T."/>
            <person name="Sheridan J."/>
            <person name="Sherpa N."/>
            <person name="Shi J."/>
            <person name="Smirnov S."/>
            <person name="Smith C."/>
            <person name="Sougnez C."/>
            <person name="Spencer B."/>
            <person name="Stalker J."/>
            <person name="Stange-thomann N."/>
            <person name="Stavropoulos S."/>
            <person name="Stetson K."/>
            <person name="Stone C."/>
            <person name="Stone S."/>
            <person name="Stubbs M."/>
            <person name="Talamas J."/>
            <person name="Tchuinga P."/>
            <person name="Tenzing P."/>
            <person name="Tesfaye S."/>
            <person name="Theodore J."/>
            <person name="Thoulutsang Y."/>
            <person name="Topham K."/>
            <person name="Towey S."/>
            <person name="Tsamla T."/>
            <person name="Tsomo N."/>
            <person name="Vallee D."/>
            <person name="Vassiliev H."/>
            <person name="Venkataraman V."/>
            <person name="Vinson J."/>
            <person name="Vo A."/>
            <person name="Wade C."/>
            <person name="Wang S."/>
            <person name="Wangchuk T."/>
            <person name="Wangdi T."/>
            <person name="Whittaker C."/>
            <person name="Wilkinson J."/>
            <person name="Wu Y."/>
            <person name="Wyman D."/>
            <person name="Yadav S."/>
            <person name="Yang S."/>
            <person name="Yang X."/>
            <person name="Yeager S."/>
            <person name="Yee E."/>
            <person name="Young G."/>
            <person name="Zainoun J."/>
            <person name="Zembeck L."/>
            <person name="Zimmer A."/>
            <person name="Zody M."/>
            <person name="Lander E."/>
        </authorList>
    </citation>
    <scope>NUCLEOTIDE SEQUENCE [LARGE SCALE GENOMIC DNA]</scope>
</reference>
<evidence type="ECO:0000256" key="7">
    <source>
        <dbReference type="ARBA" id="ARBA00022824"/>
    </source>
</evidence>
<dbReference type="PROSITE" id="PS50055">
    <property type="entry name" value="TYR_PHOSPHATASE_PTP"/>
    <property type="match status" value="1"/>
</dbReference>
<dbReference type="CDD" id="cd14545">
    <property type="entry name" value="PTPc-N1_2"/>
    <property type="match status" value="1"/>
</dbReference>
<dbReference type="SMART" id="SM00194">
    <property type="entry name" value="PTPc"/>
    <property type="match status" value="1"/>
</dbReference>
<dbReference type="PANTHER" id="PTHR46047:SF3">
    <property type="entry name" value="TYROSINE-PROTEIN PHOSPHATASE NON-RECEPTOR TYPE 61F"/>
    <property type="match status" value="1"/>
</dbReference>
<dbReference type="InterPro" id="IPR000387">
    <property type="entry name" value="Tyr_Pase_dom"/>
</dbReference>
<dbReference type="AlphaFoldDB" id="H2Z9C3"/>
<dbReference type="InterPro" id="IPR012265">
    <property type="entry name" value="Ptpn1/Ptpn2"/>
</dbReference>
<evidence type="ECO:0000256" key="6">
    <source>
        <dbReference type="ARBA" id="ARBA00022801"/>
    </source>
</evidence>
<dbReference type="InterPro" id="IPR003595">
    <property type="entry name" value="Tyr_Pase_cat"/>
</dbReference>
<evidence type="ECO:0000313" key="17">
    <source>
        <dbReference type="Proteomes" id="UP000007875"/>
    </source>
</evidence>
<comment type="subcellular location">
    <subcellularLocation>
        <location evidence="2">Endomembrane system</location>
    </subcellularLocation>
    <subcellularLocation>
        <location evidence="1">Endoplasmic reticulum</location>
    </subcellularLocation>
</comment>
<keyword evidence="6" id="KW-0378">Hydrolase</keyword>
<dbReference type="GO" id="GO:0046426">
    <property type="term" value="P:negative regulation of receptor signaling pathway via JAK-STAT"/>
    <property type="evidence" value="ECO:0007669"/>
    <property type="project" value="TreeGrafter"/>
</dbReference>
<keyword evidence="7" id="KW-0256">Endoplasmic reticulum</keyword>
<keyword evidence="5" id="KW-0597">Phosphoprotein</keyword>
<dbReference type="Pfam" id="PF00102">
    <property type="entry name" value="Y_phosphatase"/>
    <property type="match status" value="1"/>
</dbReference>
<feature type="binding site" evidence="11">
    <location>
        <position position="183"/>
    </location>
    <ligand>
        <name>substrate</name>
    </ligand>
</feature>
<dbReference type="Proteomes" id="UP000007875">
    <property type="component" value="Unassembled WGS sequence"/>
</dbReference>
<evidence type="ECO:0000313" key="16">
    <source>
        <dbReference type="Ensembl" id="ENSCSAVP00000014188.1"/>
    </source>
</evidence>
<keyword evidence="13" id="KW-1133">Transmembrane helix</keyword>
<dbReference type="GO" id="GO:0005783">
    <property type="term" value="C:endoplasmic reticulum"/>
    <property type="evidence" value="ECO:0007669"/>
    <property type="project" value="UniProtKB-SubCell"/>
</dbReference>
<dbReference type="PIRSF" id="PIRSF000926">
    <property type="entry name" value="Tyr-Ptase_nr1"/>
    <property type="match status" value="1"/>
</dbReference>
<dbReference type="Ensembl" id="ENSCSAVT00000014353.1">
    <property type="protein sequence ID" value="ENSCSAVP00000014188.1"/>
    <property type="gene ID" value="ENSCSAVG00000008324.1"/>
</dbReference>
<feature type="active site" description="Phosphocysteine intermediate" evidence="10">
    <location>
        <position position="217"/>
    </location>
</feature>
<evidence type="ECO:0000256" key="5">
    <source>
        <dbReference type="ARBA" id="ARBA00022553"/>
    </source>
</evidence>
<dbReference type="InterPro" id="IPR000242">
    <property type="entry name" value="PTP_cat"/>
</dbReference>
<keyword evidence="13" id="KW-0812">Transmembrane</keyword>
<name>H2Z9C3_CIOSA</name>
<dbReference type="GO" id="GO:0004726">
    <property type="term" value="F:non-membrane spanning protein tyrosine phosphatase activity"/>
    <property type="evidence" value="ECO:0007669"/>
    <property type="project" value="TreeGrafter"/>
</dbReference>
<evidence type="ECO:0000256" key="8">
    <source>
        <dbReference type="ARBA" id="ARBA00022912"/>
    </source>
</evidence>